<dbReference type="InterPro" id="IPR000627">
    <property type="entry name" value="Intradiol_dOase_C"/>
</dbReference>
<keyword evidence="5" id="KW-1185">Reference proteome</keyword>
<dbReference type="InterPro" id="IPR015889">
    <property type="entry name" value="Intradiol_dOase_core"/>
</dbReference>
<evidence type="ECO:0000313" key="5">
    <source>
        <dbReference type="Proteomes" id="UP000664169"/>
    </source>
</evidence>
<evidence type="ECO:0000259" key="3">
    <source>
        <dbReference type="Pfam" id="PF00775"/>
    </source>
</evidence>
<reference evidence="4" key="1">
    <citation type="submission" date="2021-03" db="EMBL/GenBank/DDBJ databases">
        <authorList>
            <person name="Tagirdzhanova G."/>
        </authorList>
    </citation>
    <scope>NUCLEOTIDE SEQUENCE</scope>
</reference>
<evidence type="ECO:0000256" key="1">
    <source>
        <dbReference type="SAM" id="MobiDB-lite"/>
    </source>
</evidence>
<comment type="caution">
    <text evidence="4">The sequence shown here is derived from an EMBL/GenBank/DDBJ whole genome shotgun (WGS) entry which is preliminary data.</text>
</comment>
<feature type="region of interest" description="Disordered" evidence="1">
    <location>
        <begin position="343"/>
        <end position="378"/>
    </location>
</feature>
<name>A0A8H3IKQ0_9LECA</name>
<organism evidence="4 5">
    <name type="scientific">Gomphillus americanus</name>
    <dbReference type="NCBI Taxonomy" id="1940652"/>
    <lineage>
        <taxon>Eukaryota</taxon>
        <taxon>Fungi</taxon>
        <taxon>Dikarya</taxon>
        <taxon>Ascomycota</taxon>
        <taxon>Pezizomycotina</taxon>
        <taxon>Lecanoromycetes</taxon>
        <taxon>OSLEUM clade</taxon>
        <taxon>Ostropomycetidae</taxon>
        <taxon>Ostropales</taxon>
        <taxon>Graphidaceae</taxon>
        <taxon>Gomphilloideae</taxon>
        <taxon>Gomphillus</taxon>
    </lineage>
</organism>
<gene>
    <name evidence="4" type="ORF">GOMPHAMPRED_005974</name>
</gene>
<dbReference type="GO" id="GO:0016702">
    <property type="term" value="F:oxidoreductase activity, acting on single donors with incorporation of molecular oxygen, incorporation of two atoms of oxygen"/>
    <property type="evidence" value="ECO:0007669"/>
    <property type="project" value="InterPro"/>
</dbReference>
<feature type="region of interest" description="Disordered" evidence="1">
    <location>
        <begin position="81"/>
        <end position="100"/>
    </location>
</feature>
<dbReference type="AlphaFoldDB" id="A0A8H3IKQ0"/>
<dbReference type="Pfam" id="PF00775">
    <property type="entry name" value="Dioxygenase_C"/>
    <property type="match status" value="1"/>
</dbReference>
<feature type="compositionally biased region" description="Gly residues" evidence="1">
    <location>
        <begin position="354"/>
        <end position="367"/>
    </location>
</feature>
<evidence type="ECO:0000313" key="4">
    <source>
        <dbReference type="EMBL" id="CAF9931597.1"/>
    </source>
</evidence>
<dbReference type="Proteomes" id="UP000664169">
    <property type="component" value="Unassembled WGS sequence"/>
</dbReference>
<dbReference type="Gene3D" id="2.60.130.10">
    <property type="entry name" value="Aromatic compound dioxygenase"/>
    <property type="match status" value="1"/>
</dbReference>
<dbReference type="PANTHER" id="PTHR34315">
    <property type="match status" value="1"/>
</dbReference>
<feature type="region of interest" description="Disordered" evidence="1">
    <location>
        <begin position="413"/>
        <end position="436"/>
    </location>
</feature>
<dbReference type="OrthoDB" id="121380at2759"/>
<evidence type="ECO:0000256" key="2">
    <source>
        <dbReference type="SAM" id="SignalP"/>
    </source>
</evidence>
<proteinExistence type="predicted"/>
<dbReference type="CDD" id="cd03457">
    <property type="entry name" value="intradiol_dioxygenase_like"/>
    <property type="match status" value="1"/>
</dbReference>
<sequence length="472" mass="49383">MHLLNLAQVSVIILTCSSTAHPGEKHHHDETVSQSKRSFYTHTHRGLAACADKLQAHGITARAAARRKAIAQRLSKRGTIQTRDTDTVLNKSHHSSEDYTLSTPESTIFASNNTCILNPEGEVGPYWVKGELIRSNLTDNELGIPLAIDGQVIDVETCEPIQGLYWDIWNCNSTGVYSGVSAQGNGNTDDTSNLQNTALRGLQESDSDGVIQFTTIFPGHYTGRTTHIHMVAHINATLNDNNTLSGGTMPHVGQFFFDQDLIAQVEATSPYNTNTQTLTTNAEDHVFGEQETEHSDSDPVFEYVLLGDDLSDGILAWITVVVNQSATYDPTYSFIYTSSGGVAESSGSQSTPGDGSGSSGESGGPSSGNGVMPSGGMRNSSVYSGSMLSGASGISNLPTGSVLGSVSVSRIGASSDSGSSTNLASATTAGESNGTAATTGMTATGLSELGSATTSVATGAACRGRNILGWQL</sequence>
<keyword evidence="2" id="KW-0732">Signal</keyword>
<feature type="compositionally biased region" description="Polar residues" evidence="1">
    <location>
        <begin position="81"/>
        <end position="90"/>
    </location>
</feature>
<feature type="chain" id="PRO_5034673174" description="Intradiol ring-cleavage dioxygenases domain-containing protein" evidence="2">
    <location>
        <begin position="23"/>
        <end position="472"/>
    </location>
</feature>
<feature type="compositionally biased region" description="Low complexity" evidence="1">
    <location>
        <begin position="413"/>
        <end position="426"/>
    </location>
</feature>
<accession>A0A8H3IKQ0</accession>
<dbReference type="PANTHER" id="PTHR34315:SF9">
    <property type="entry name" value="INTRADIOL RING-CLEAVAGE DIOXYGENASES DOMAIN-CONTAINING PROTEIN-RELATED"/>
    <property type="match status" value="1"/>
</dbReference>
<feature type="domain" description="Intradiol ring-cleavage dioxygenases" evidence="3">
    <location>
        <begin position="134"/>
        <end position="225"/>
    </location>
</feature>
<dbReference type="EMBL" id="CAJPDQ010000039">
    <property type="protein sequence ID" value="CAF9931597.1"/>
    <property type="molecule type" value="Genomic_DNA"/>
</dbReference>
<dbReference type="GO" id="GO:0008199">
    <property type="term" value="F:ferric iron binding"/>
    <property type="evidence" value="ECO:0007669"/>
    <property type="project" value="InterPro"/>
</dbReference>
<feature type="signal peptide" evidence="2">
    <location>
        <begin position="1"/>
        <end position="22"/>
    </location>
</feature>
<protein>
    <recommendedName>
        <fullName evidence="3">Intradiol ring-cleavage dioxygenases domain-containing protein</fullName>
    </recommendedName>
</protein>
<dbReference type="SUPFAM" id="SSF49482">
    <property type="entry name" value="Aromatic compound dioxygenase"/>
    <property type="match status" value="1"/>
</dbReference>